<evidence type="ECO:0000256" key="2">
    <source>
        <dbReference type="ARBA" id="ARBA00023015"/>
    </source>
</evidence>
<dbReference type="Pfam" id="PF05687">
    <property type="entry name" value="BES1_N"/>
    <property type="match status" value="1"/>
</dbReference>
<keyword evidence="3 5" id="KW-0238">DNA-binding</keyword>
<proteinExistence type="inferred from homology"/>
<evidence type="ECO:0000256" key="5">
    <source>
        <dbReference type="RuleBase" id="RU369040"/>
    </source>
</evidence>
<dbReference type="AlphaFoldDB" id="A0AAW0LNJ4"/>
<dbReference type="InterPro" id="IPR033264">
    <property type="entry name" value="BZR"/>
</dbReference>
<feature type="compositionally biased region" description="Basic and acidic residues" evidence="6">
    <location>
        <begin position="36"/>
        <end position="46"/>
    </location>
</feature>
<dbReference type="GO" id="GO:0005634">
    <property type="term" value="C:nucleus"/>
    <property type="evidence" value="ECO:0007669"/>
    <property type="project" value="UniProtKB-SubCell"/>
</dbReference>
<evidence type="ECO:0000256" key="4">
    <source>
        <dbReference type="ARBA" id="ARBA00023163"/>
    </source>
</evidence>
<dbReference type="PANTHER" id="PTHR31506:SF4">
    <property type="entry name" value="BES1_BZR1 PLANT TRANSCRIPTION FACTOR N-TERMINAL DOMAIN-CONTAINING PROTEIN"/>
    <property type="match status" value="1"/>
</dbReference>
<name>A0AAW0LNJ4_QUESU</name>
<keyword evidence="5" id="KW-1070">Brassinosteroid signaling pathway</keyword>
<dbReference type="GO" id="GO:0009742">
    <property type="term" value="P:brassinosteroid mediated signaling pathway"/>
    <property type="evidence" value="ECO:0007669"/>
    <property type="project" value="UniProtKB-UniRule"/>
</dbReference>
<comment type="subcellular location">
    <subcellularLocation>
        <location evidence="5">Nucleus</location>
    </subcellularLocation>
</comment>
<sequence length="254" mass="26466">MKEAAMGNAVEEAEASGTHQGRNMKRPNGGSSLGRTESEKEKTKMRERNRRAITTKIFQGLRKHGGYCLSPRADINELLRHLASEAGWVVLPDGTTFRSSATSSSNGLSCCAMCGTGITSNNTTPCSSVVMGGGGGGGEYCASTTASPIGDSVSMSMSMSVSMVNNNINKIGFGGSTSSSLPEGDNSPLELYIYDNGLPGGLHHHPSSASGGCVGGPLVMGPQYPQQQQQSQLYVQEAMASNQNTPVGSPLRRA</sequence>
<evidence type="ECO:0000259" key="7">
    <source>
        <dbReference type="Pfam" id="PF05687"/>
    </source>
</evidence>
<dbReference type="PANTHER" id="PTHR31506">
    <property type="entry name" value="BES1/BZR1 HOMOLOG PROTEIN 3-RELATED"/>
    <property type="match status" value="1"/>
</dbReference>
<comment type="function">
    <text evidence="5">Functions in brassinosteroid signaling. May function as transcriptional repressor.</text>
</comment>
<dbReference type="GO" id="GO:0003677">
    <property type="term" value="F:DNA binding"/>
    <property type="evidence" value="ECO:0007669"/>
    <property type="project" value="UniProtKB-UniRule"/>
</dbReference>
<evidence type="ECO:0000313" key="9">
    <source>
        <dbReference type="Proteomes" id="UP000237347"/>
    </source>
</evidence>
<organism evidence="8 9">
    <name type="scientific">Quercus suber</name>
    <name type="common">Cork oak</name>
    <dbReference type="NCBI Taxonomy" id="58331"/>
    <lineage>
        <taxon>Eukaryota</taxon>
        <taxon>Viridiplantae</taxon>
        <taxon>Streptophyta</taxon>
        <taxon>Embryophyta</taxon>
        <taxon>Tracheophyta</taxon>
        <taxon>Spermatophyta</taxon>
        <taxon>Magnoliopsida</taxon>
        <taxon>eudicotyledons</taxon>
        <taxon>Gunneridae</taxon>
        <taxon>Pentapetalae</taxon>
        <taxon>rosids</taxon>
        <taxon>fabids</taxon>
        <taxon>Fagales</taxon>
        <taxon>Fagaceae</taxon>
        <taxon>Quercus</taxon>
    </lineage>
</organism>
<reference evidence="8 9" key="1">
    <citation type="journal article" date="2018" name="Sci. Data">
        <title>The draft genome sequence of cork oak.</title>
        <authorList>
            <person name="Ramos A.M."/>
            <person name="Usie A."/>
            <person name="Barbosa P."/>
            <person name="Barros P.M."/>
            <person name="Capote T."/>
            <person name="Chaves I."/>
            <person name="Simoes F."/>
            <person name="Abreu I."/>
            <person name="Carrasquinho I."/>
            <person name="Faro C."/>
            <person name="Guimaraes J.B."/>
            <person name="Mendonca D."/>
            <person name="Nobrega F."/>
            <person name="Rodrigues L."/>
            <person name="Saibo N.J.M."/>
            <person name="Varela M.C."/>
            <person name="Egas C."/>
            <person name="Matos J."/>
            <person name="Miguel C.M."/>
            <person name="Oliveira M.M."/>
            <person name="Ricardo C.P."/>
            <person name="Goncalves S."/>
        </authorList>
    </citation>
    <scope>NUCLEOTIDE SEQUENCE [LARGE SCALE GENOMIC DNA]</scope>
    <source>
        <strain evidence="9">cv. HL8</strain>
    </source>
</reference>
<dbReference type="InterPro" id="IPR008540">
    <property type="entry name" value="BES1_N"/>
</dbReference>
<keyword evidence="9" id="KW-1185">Reference proteome</keyword>
<comment type="caution">
    <text evidence="8">The sequence shown here is derived from an EMBL/GenBank/DDBJ whole genome shotgun (WGS) entry which is preliminary data.</text>
</comment>
<feature type="domain" description="BES1/BZR1 plant transcription factor N-terminal" evidence="7">
    <location>
        <begin position="35"/>
        <end position="156"/>
    </location>
</feature>
<evidence type="ECO:0000313" key="8">
    <source>
        <dbReference type="EMBL" id="KAK7853130.1"/>
    </source>
</evidence>
<evidence type="ECO:0000256" key="6">
    <source>
        <dbReference type="SAM" id="MobiDB-lite"/>
    </source>
</evidence>
<keyword evidence="2 5" id="KW-0805">Transcription regulation</keyword>
<dbReference type="Proteomes" id="UP000237347">
    <property type="component" value="Unassembled WGS sequence"/>
</dbReference>
<dbReference type="EMBL" id="PKMF04000068">
    <property type="protein sequence ID" value="KAK7853130.1"/>
    <property type="molecule type" value="Genomic_DNA"/>
</dbReference>
<keyword evidence="4 5" id="KW-0804">Transcription</keyword>
<feature type="region of interest" description="Disordered" evidence="6">
    <location>
        <begin position="1"/>
        <end position="47"/>
    </location>
</feature>
<dbReference type="GO" id="GO:0006351">
    <property type="term" value="P:DNA-templated transcription"/>
    <property type="evidence" value="ECO:0007669"/>
    <property type="project" value="InterPro"/>
</dbReference>
<accession>A0AAW0LNJ4</accession>
<evidence type="ECO:0000256" key="3">
    <source>
        <dbReference type="ARBA" id="ARBA00023125"/>
    </source>
</evidence>
<protein>
    <recommendedName>
        <fullName evidence="5">Protein BZR1 homolog</fullName>
    </recommendedName>
    <alternativeName>
        <fullName evidence="5">Protein BRASSINAZOLE-RESISTANT 1 homolog</fullName>
    </alternativeName>
</protein>
<comment type="similarity">
    <text evidence="1 5">Belongs to the BZR/LAT61 family.</text>
</comment>
<evidence type="ECO:0000256" key="1">
    <source>
        <dbReference type="ARBA" id="ARBA00005909"/>
    </source>
</evidence>
<gene>
    <name evidence="8" type="primary">BAM7_1</name>
    <name evidence="8" type="ORF">CFP56_036833</name>
</gene>
<dbReference type="GO" id="GO:0003700">
    <property type="term" value="F:DNA-binding transcription factor activity"/>
    <property type="evidence" value="ECO:0007669"/>
    <property type="project" value="UniProtKB-UniRule"/>
</dbReference>